<proteinExistence type="inferred from homology"/>
<dbReference type="Pfam" id="PF13091">
    <property type="entry name" value="PLDc_2"/>
    <property type="match status" value="1"/>
</dbReference>
<dbReference type="GO" id="GO:0016042">
    <property type="term" value="P:lipid catabolic process"/>
    <property type="evidence" value="ECO:0007669"/>
    <property type="project" value="UniProtKB-KW"/>
</dbReference>
<dbReference type="SUPFAM" id="SSF56024">
    <property type="entry name" value="Phospholipase D/nuclease"/>
    <property type="match status" value="2"/>
</dbReference>
<gene>
    <name evidence="9" type="ORF">SAMN05443248_5360</name>
</gene>
<evidence type="ECO:0000256" key="6">
    <source>
        <dbReference type="ARBA" id="ARBA00023098"/>
    </source>
</evidence>
<evidence type="ECO:0000256" key="5">
    <source>
        <dbReference type="ARBA" id="ARBA00022963"/>
    </source>
</evidence>
<evidence type="ECO:0000256" key="2">
    <source>
        <dbReference type="ARBA" id="ARBA00008664"/>
    </source>
</evidence>
<evidence type="ECO:0000313" key="10">
    <source>
        <dbReference type="Proteomes" id="UP000189796"/>
    </source>
</evidence>
<dbReference type="GO" id="GO:0004630">
    <property type="term" value="F:phospholipase D activity"/>
    <property type="evidence" value="ECO:0007669"/>
    <property type="project" value="UniProtKB-EC"/>
</dbReference>
<protein>
    <recommendedName>
        <fullName evidence="3">phospholipase D</fullName>
        <ecNumber evidence="3">3.1.4.4</ecNumber>
    </recommendedName>
</protein>
<dbReference type="EMBL" id="LT670817">
    <property type="protein sequence ID" value="SHH60160.1"/>
    <property type="molecule type" value="Genomic_DNA"/>
</dbReference>
<evidence type="ECO:0000256" key="4">
    <source>
        <dbReference type="ARBA" id="ARBA00022801"/>
    </source>
</evidence>
<name>A0A1M5UB44_9BRAD</name>
<dbReference type="InterPro" id="IPR051406">
    <property type="entry name" value="PLD_domain"/>
</dbReference>
<dbReference type="GO" id="GO:0016891">
    <property type="term" value="F:RNA endonuclease activity producing 5'-phosphomonoesters, hydrolytic mechanism"/>
    <property type="evidence" value="ECO:0007669"/>
    <property type="project" value="TreeGrafter"/>
</dbReference>
<comment type="catalytic activity">
    <reaction evidence="1">
        <text>a 1,2-diacyl-sn-glycero-3-phosphocholine + H2O = a 1,2-diacyl-sn-glycero-3-phosphate + choline + H(+)</text>
        <dbReference type="Rhea" id="RHEA:14445"/>
        <dbReference type="ChEBI" id="CHEBI:15354"/>
        <dbReference type="ChEBI" id="CHEBI:15377"/>
        <dbReference type="ChEBI" id="CHEBI:15378"/>
        <dbReference type="ChEBI" id="CHEBI:57643"/>
        <dbReference type="ChEBI" id="CHEBI:58608"/>
        <dbReference type="EC" id="3.1.4.4"/>
    </reaction>
</comment>
<feature type="region of interest" description="Disordered" evidence="7">
    <location>
        <begin position="603"/>
        <end position="669"/>
    </location>
</feature>
<keyword evidence="6" id="KW-0443">Lipid metabolism</keyword>
<accession>A0A1M5UB44</accession>
<dbReference type="EC" id="3.1.4.4" evidence="3"/>
<evidence type="ECO:0000256" key="7">
    <source>
        <dbReference type="SAM" id="MobiDB-lite"/>
    </source>
</evidence>
<feature type="domain" description="Phospholipase D-like" evidence="8">
    <location>
        <begin position="190"/>
        <end position="306"/>
    </location>
</feature>
<reference evidence="9 10" key="1">
    <citation type="submission" date="2016-11" db="EMBL/GenBank/DDBJ databases">
        <authorList>
            <person name="Jaros S."/>
            <person name="Januszkiewicz K."/>
            <person name="Wedrychowicz H."/>
        </authorList>
    </citation>
    <scope>NUCLEOTIDE SEQUENCE [LARGE SCALE GENOMIC DNA]</scope>
    <source>
        <strain evidence="9 10">GAS138</strain>
    </source>
</reference>
<feature type="compositionally biased region" description="Basic residues" evidence="7">
    <location>
        <begin position="634"/>
        <end position="669"/>
    </location>
</feature>
<dbReference type="InterPro" id="IPR025202">
    <property type="entry name" value="PLD-like_dom"/>
</dbReference>
<organism evidence="9 10">
    <name type="scientific">Bradyrhizobium erythrophlei</name>
    <dbReference type="NCBI Taxonomy" id="1437360"/>
    <lineage>
        <taxon>Bacteria</taxon>
        <taxon>Pseudomonadati</taxon>
        <taxon>Pseudomonadota</taxon>
        <taxon>Alphaproteobacteria</taxon>
        <taxon>Hyphomicrobiales</taxon>
        <taxon>Nitrobacteraceae</taxon>
        <taxon>Bradyrhizobium</taxon>
    </lineage>
</organism>
<dbReference type="Proteomes" id="UP000189796">
    <property type="component" value="Chromosome I"/>
</dbReference>
<dbReference type="PANTHER" id="PTHR43856:SF1">
    <property type="entry name" value="MITOCHONDRIAL CARDIOLIPIN HYDROLASE"/>
    <property type="match status" value="1"/>
</dbReference>
<sequence length="669" mass="73003">MSIDVKIYDNGDHTALVWLPANLNPIKGCRGFTIRRVVQGSPDVYLHGFVGFADDDKLDPTAPWKHPVQRFMWWDYGVKPGQVVQYSVVPVIGDKDHLQLATDQASPLTPPMTITGQVSPNISAYFNKGIVAAQWVTRVLSSLGNPPPKMADLIAATQPPKNALRNELSGLLRPQILDLLADVKANNGQVYAALYELNDPELKAALKALGKKCHLILANGAFSKKNDNDENKAVRAEMRGVVDLYNRLVPQGHFAHNKFLVCCDSAGKPQRVLSGSTNWTMTGLCTQANNGIIVNDAKLAQYFLDEWNLLKNAKDAYPPSLAKTNGETTANVFNVDGGTITQWFAPTDKEQDLDFARKLINAAKQGILFLFFNPGAFVADDQPANKWTLLQNILFRHHEGTPNYDGDLYLRGVVNQEIPGLTTESTGGTPAKPSAHAALDPSAATPVTLFNGGTQPPQHLGYESMVPKNIKDTFHDWATEILGQGVHIHSKVIVLDPFGDNPVVMTGSHNLGFKASSKNDDNLMIIQGNRPLAVAYAANIIAIYQSYRWNAYVEEHRQDPKVWHGLVDADDWQNGHLAGDELAELTFWMGSYQPAATAAAAATAPSAHVPPANGSTPKRTKRGSKKVTPTKIAAARKKKSTKTSAAKKRKAEAKRPAKTKTPKKSRKGS</sequence>
<dbReference type="RefSeq" id="WP_079603988.1">
    <property type="nucleotide sequence ID" value="NZ_LT670817.1"/>
</dbReference>
<dbReference type="Gene3D" id="3.30.870.10">
    <property type="entry name" value="Endonuclease Chain A"/>
    <property type="match status" value="2"/>
</dbReference>
<keyword evidence="5" id="KW-0442">Lipid degradation</keyword>
<dbReference type="OrthoDB" id="9789376at2"/>
<comment type="similarity">
    <text evidence="2">Belongs to the phospholipase D family.</text>
</comment>
<evidence type="ECO:0000259" key="8">
    <source>
        <dbReference type="Pfam" id="PF13091"/>
    </source>
</evidence>
<evidence type="ECO:0000256" key="3">
    <source>
        <dbReference type="ARBA" id="ARBA00012027"/>
    </source>
</evidence>
<evidence type="ECO:0000256" key="1">
    <source>
        <dbReference type="ARBA" id="ARBA00000798"/>
    </source>
</evidence>
<dbReference type="AlphaFoldDB" id="A0A1M5UB44"/>
<feature type="compositionally biased region" description="Low complexity" evidence="7">
    <location>
        <begin position="603"/>
        <end position="612"/>
    </location>
</feature>
<evidence type="ECO:0000313" key="9">
    <source>
        <dbReference type="EMBL" id="SHH60160.1"/>
    </source>
</evidence>
<dbReference type="PANTHER" id="PTHR43856">
    <property type="entry name" value="CARDIOLIPIN HYDROLASE"/>
    <property type="match status" value="1"/>
</dbReference>
<keyword evidence="4" id="KW-0378">Hydrolase</keyword>